<protein>
    <submittedName>
        <fullName evidence="3">EAL domain-containing protein</fullName>
    </submittedName>
</protein>
<dbReference type="SUPFAM" id="SSF141868">
    <property type="entry name" value="EAL domain-like"/>
    <property type="match status" value="1"/>
</dbReference>
<keyword evidence="4" id="KW-1185">Reference proteome</keyword>
<dbReference type="Gene3D" id="3.30.70.270">
    <property type="match status" value="1"/>
</dbReference>
<dbReference type="PIRSF" id="PIRSF005925">
    <property type="entry name" value="Dos"/>
    <property type="match status" value="1"/>
</dbReference>
<dbReference type="EMBL" id="JAYWTM010000004">
    <property type="protein sequence ID" value="MEC5342194.1"/>
    <property type="molecule type" value="Genomic_DNA"/>
</dbReference>
<feature type="domain" description="GGDEF" evidence="2">
    <location>
        <begin position="221"/>
        <end position="353"/>
    </location>
</feature>
<dbReference type="PROSITE" id="PS50883">
    <property type="entry name" value="EAL"/>
    <property type="match status" value="1"/>
</dbReference>
<evidence type="ECO:0000313" key="4">
    <source>
        <dbReference type="Proteomes" id="UP001309705"/>
    </source>
</evidence>
<evidence type="ECO:0000259" key="1">
    <source>
        <dbReference type="PROSITE" id="PS50883"/>
    </source>
</evidence>
<dbReference type="SMART" id="SM00052">
    <property type="entry name" value="EAL"/>
    <property type="match status" value="1"/>
</dbReference>
<dbReference type="SMART" id="SM00065">
    <property type="entry name" value="GAF"/>
    <property type="match status" value="1"/>
</dbReference>
<dbReference type="Pfam" id="PF13185">
    <property type="entry name" value="GAF_2"/>
    <property type="match status" value="1"/>
</dbReference>
<comment type="caution">
    <text evidence="3">The sequence shown here is derived from an EMBL/GenBank/DDBJ whole genome shotgun (WGS) entry which is preliminary data.</text>
</comment>
<dbReference type="PANTHER" id="PTHR33121">
    <property type="entry name" value="CYCLIC DI-GMP PHOSPHODIESTERASE PDEF"/>
    <property type="match status" value="1"/>
</dbReference>
<organism evidence="3 4">
    <name type="scientific">Brenneria populi</name>
    <dbReference type="NCBI Taxonomy" id="1505588"/>
    <lineage>
        <taxon>Bacteria</taxon>
        <taxon>Pseudomonadati</taxon>
        <taxon>Pseudomonadota</taxon>
        <taxon>Gammaproteobacteria</taxon>
        <taxon>Enterobacterales</taxon>
        <taxon>Pectobacteriaceae</taxon>
        <taxon>Brenneria</taxon>
    </lineage>
</organism>
<name>A0ABU6JNA6_9GAMM</name>
<dbReference type="InterPro" id="IPR035919">
    <property type="entry name" value="EAL_sf"/>
</dbReference>
<dbReference type="NCBIfam" id="TIGR00254">
    <property type="entry name" value="GGDEF"/>
    <property type="match status" value="1"/>
</dbReference>
<gene>
    <name evidence="3" type="ORF">VSX58_06180</name>
</gene>
<proteinExistence type="predicted"/>
<dbReference type="InterPro" id="IPR003018">
    <property type="entry name" value="GAF"/>
</dbReference>
<reference evidence="3 4" key="1">
    <citation type="journal article" date="2017" name="Int. J. Syst. Evol. Microbiol.">
        <title>Brenneria populi subsp. brevivirga subsp. nov. isolated from symptomatic bark of Populus x euramericana canker, and description of Brenneria populi subsp. populi subsp. nov.</title>
        <authorList>
            <person name="Zheng M.H."/>
            <person name="Piao C.G."/>
            <person name="Xue H."/>
            <person name="Guo M.W."/>
            <person name="Li Y."/>
        </authorList>
    </citation>
    <scope>NUCLEOTIDE SEQUENCE [LARGE SCALE GENOMIC DNA]</scope>
    <source>
        <strain evidence="3 4">D9-5</strain>
    </source>
</reference>
<dbReference type="SMART" id="SM00267">
    <property type="entry name" value="GGDEF"/>
    <property type="match status" value="1"/>
</dbReference>
<dbReference type="PROSITE" id="PS50887">
    <property type="entry name" value="GGDEF"/>
    <property type="match status" value="1"/>
</dbReference>
<dbReference type="PANTHER" id="PTHR33121:SF71">
    <property type="entry name" value="OXYGEN SENSOR PROTEIN DOSP"/>
    <property type="match status" value="1"/>
</dbReference>
<dbReference type="InterPro" id="IPR043128">
    <property type="entry name" value="Rev_trsase/Diguanyl_cyclase"/>
</dbReference>
<dbReference type="Gene3D" id="3.20.20.450">
    <property type="entry name" value="EAL domain"/>
    <property type="match status" value="1"/>
</dbReference>
<dbReference type="InterPro" id="IPR050706">
    <property type="entry name" value="Cyclic-di-GMP_PDE-like"/>
</dbReference>
<evidence type="ECO:0000259" key="2">
    <source>
        <dbReference type="PROSITE" id="PS50887"/>
    </source>
</evidence>
<evidence type="ECO:0000313" key="3">
    <source>
        <dbReference type="EMBL" id="MEC5342194.1"/>
    </source>
</evidence>
<dbReference type="CDD" id="cd01949">
    <property type="entry name" value="GGDEF"/>
    <property type="match status" value="1"/>
</dbReference>
<dbReference type="InterPro" id="IPR012226">
    <property type="entry name" value="Diguanyl_cyclase/Pdiesterase"/>
</dbReference>
<dbReference type="RefSeq" id="WP_327617330.1">
    <property type="nucleotide sequence ID" value="NZ_JAYWTM010000004.1"/>
</dbReference>
<dbReference type="Gene3D" id="3.30.450.40">
    <property type="match status" value="1"/>
</dbReference>
<accession>A0ABU6JNA6</accession>
<dbReference type="Pfam" id="PF00563">
    <property type="entry name" value="EAL"/>
    <property type="match status" value="1"/>
</dbReference>
<sequence>MEHKPSSAYLAPNSLHDEEERLIRDMQRDVLSALTSSMSFGDTGNYMCHRIQRLAPGVLVSVCRIADNRMCPWAAPDFPVEYGEHFADMEIGEGVASCGTAAYRKASVMVSDIATHPFWEPHRHVMIPHGLRSCWTYPVMRRDGSVAGTFAFYFRQTHEPDPWLERIAEASVHLCTLAIELEEGRMALTQAIQFDTLTGLPNLNNLREYLGGLVVADAPVRHVALFYVRLDRFGDINTSFGHRIGDCILIEMANRLNRYLDAGAFLARGDSDTFIIVMQDCDIHSATRVAEGMLEVIRQSVVVESLPVSLSASVGICSFSTVDVSFDEELNNARNAASRAREEGGGRYRFFDPEMNRMACDRLMLATALRCAIAKGGLRLEYQPQVNPMDGRLTGVEALARWSDPALGEISPMRFIAVAEENGDIGALSLWVMEEACRQMADWRKGAIAVPVVSVNLSPANFRDSSLPDVLGNLLQKYQLPGNALMLEITEGMIMDMTPLTMAVMTRIRGMGVGLSVDDFGTGFSSLSRLVCLPVTEIKIDRAFIRKIDKDARSRSLVAAIVSVGENLDLNVVAEGVEEEAQLSFLRQLGCPVVQGFYYSRAVPAKTLCRMISEGWGG</sequence>
<dbReference type="Proteomes" id="UP001309705">
    <property type="component" value="Unassembled WGS sequence"/>
</dbReference>
<feature type="domain" description="EAL" evidence="1">
    <location>
        <begin position="362"/>
        <end position="616"/>
    </location>
</feature>
<dbReference type="CDD" id="cd01948">
    <property type="entry name" value="EAL"/>
    <property type="match status" value="1"/>
</dbReference>
<dbReference type="SUPFAM" id="SSF55781">
    <property type="entry name" value="GAF domain-like"/>
    <property type="match status" value="1"/>
</dbReference>
<dbReference type="InterPro" id="IPR029016">
    <property type="entry name" value="GAF-like_dom_sf"/>
</dbReference>
<dbReference type="Pfam" id="PF00990">
    <property type="entry name" value="GGDEF"/>
    <property type="match status" value="1"/>
</dbReference>
<dbReference type="SUPFAM" id="SSF55073">
    <property type="entry name" value="Nucleotide cyclase"/>
    <property type="match status" value="1"/>
</dbReference>
<dbReference type="InterPro" id="IPR001633">
    <property type="entry name" value="EAL_dom"/>
</dbReference>
<dbReference type="InterPro" id="IPR000160">
    <property type="entry name" value="GGDEF_dom"/>
</dbReference>
<dbReference type="InterPro" id="IPR029787">
    <property type="entry name" value="Nucleotide_cyclase"/>
</dbReference>